<dbReference type="SUPFAM" id="SSF50494">
    <property type="entry name" value="Trypsin-like serine proteases"/>
    <property type="match status" value="1"/>
</dbReference>
<evidence type="ECO:0000313" key="1">
    <source>
        <dbReference type="EMBL" id="KKK62491.1"/>
    </source>
</evidence>
<dbReference type="AlphaFoldDB" id="A0A0F8ZRE1"/>
<dbReference type="InterPro" id="IPR009003">
    <property type="entry name" value="Peptidase_S1_PA"/>
</dbReference>
<comment type="caution">
    <text evidence="1">The sequence shown here is derived from an EMBL/GenBank/DDBJ whole genome shotgun (WGS) entry which is preliminary data.</text>
</comment>
<dbReference type="EMBL" id="LAZR01061967">
    <property type="protein sequence ID" value="KKK62491.1"/>
    <property type="molecule type" value="Genomic_DNA"/>
</dbReference>
<feature type="non-terminal residue" evidence="1">
    <location>
        <position position="1"/>
    </location>
</feature>
<gene>
    <name evidence="1" type="ORF">LCGC14_3003820</name>
</gene>
<evidence type="ECO:0008006" key="2">
    <source>
        <dbReference type="Google" id="ProtNLM"/>
    </source>
</evidence>
<sequence length="174" mass="18813">AGHVAAQVGMSDDKRATVRLEYRHEGLVVGFAECAAECVVYDDQGGHDLALLEILQDDFRPLRICAVLHSGIVSRVGTEVAHVGCTRGLYNSYSEGVISQTDVDFRGKNLDQTTVMAYPGSSGGGVWIKETGELYGVLVQGIGPGINFIVPARHIRAWAKRNGVSWIVGWKEPC</sequence>
<name>A0A0F8ZRE1_9ZZZZ</name>
<dbReference type="Pfam" id="PF13365">
    <property type="entry name" value="Trypsin_2"/>
    <property type="match status" value="1"/>
</dbReference>
<reference evidence="1" key="1">
    <citation type="journal article" date="2015" name="Nature">
        <title>Complex archaea that bridge the gap between prokaryotes and eukaryotes.</title>
        <authorList>
            <person name="Spang A."/>
            <person name="Saw J.H."/>
            <person name="Jorgensen S.L."/>
            <person name="Zaremba-Niedzwiedzka K."/>
            <person name="Martijn J."/>
            <person name="Lind A.E."/>
            <person name="van Eijk R."/>
            <person name="Schleper C."/>
            <person name="Guy L."/>
            <person name="Ettema T.J."/>
        </authorList>
    </citation>
    <scope>NUCLEOTIDE SEQUENCE</scope>
</reference>
<protein>
    <recommendedName>
        <fullName evidence="2">Peptidase S1 domain-containing protein</fullName>
    </recommendedName>
</protein>
<organism evidence="1">
    <name type="scientific">marine sediment metagenome</name>
    <dbReference type="NCBI Taxonomy" id="412755"/>
    <lineage>
        <taxon>unclassified sequences</taxon>
        <taxon>metagenomes</taxon>
        <taxon>ecological metagenomes</taxon>
    </lineage>
</organism>
<accession>A0A0F8ZRE1</accession>
<dbReference type="Gene3D" id="2.40.10.120">
    <property type="match status" value="1"/>
</dbReference>
<proteinExistence type="predicted"/>